<keyword evidence="1" id="KW-0812">Transmembrane</keyword>
<name>S4PTL6_9NEOP</name>
<proteinExistence type="predicted"/>
<keyword evidence="1" id="KW-1133">Transmembrane helix</keyword>
<keyword evidence="1" id="KW-0472">Membrane</keyword>
<dbReference type="AlphaFoldDB" id="S4PTL6"/>
<organism evidence="2">
    <name type="scientific">Pararge aegeria</name>
    <name type="common">speckled wood butterfly</name>
    <dbReference type="NCBI Taxonomy" id="116150"/>
    <lineage>
        <taxon>Eukaryota</taxon>
        <taxon>Metazoa</taxon>
        <taxon>Ecdysozoa</taxon>
        <taxon>Arthropoda</taxon>
        <taxon>Hexapoda</taxon>
        <taxon>Insecta</taxon>
        <taxon>Pterygota</taxon>
        <taxon>Neoptera</taxon>
        <taxon>Endopterygota</taxon>
        <taxon>Lepidoptera</taxon>
        <taxon>Glossata</taxon>
        <taxon>Ditrysia</taxon>
        <taxon>Papilionoidea</taxon>
        <taxon>Nymphalidae</taxon>
        <taxon>Satyrinae</taxon>
        <taxon>Satyrini</taxon>
        <taxon>Parargina</taxon>
        <taxon>Pararge</taxon>
    </lineage>
</organism>
<reference evidence="2" key="2">
    <citation type="submission" date="2013-05" db="EMBL/GenBank/DDBJ databases">
        <authorList>
            <person name="Carter J.-M."/>
            <person name="Baker S.C."/>
            <person name="Pink R."/>
            <person name="Carter D.R.F."/>
            <person name="Collins A."/>
            <person name="Tomlin J."/>
            <person name="Gibbs M."/>
            <person name="Breuker C.J."/>
        </authorList>
    </citation>
    <scope>NUCLEOTIDE SEQUENCE</scope>
    <source>
        <tissue evidence="2">Ovary</tissue>
    </source>
</reference>
<protein>
    <submittedName>
        <fullName evidence="2">Uncharacterized protein</fullName>
    </submittedName>
</protein>
<feature type="transmembrane region" description="Helical" evidence="1">
    <location>
        <begin position="32"/>
        <end position="53"/>
    </location>
</feature>
<sequence>MYKTPVGKLHRLFDLTGTHSYICRSSVNMIRLLLLSILVIKCCYFTVATIYYFNYSLQCAPFRGILV</sequence>
<evidence type="ECO:0000313" key="2">
    <source>
        <dbReference type="EMBL" id="JAA80737.1"/>
    </source>
</evidence>
<feature type="non-terminal residue" evidence="2">
    <location>
        <position position="67"/>
    </location>
</feature>
<dbReference type="EMBL" id="GAIX01011823">
    <property type="protein sequence ID" value="JAA80737.1"/>
    <property type="molecule type" value="Transcribed_RNA"/>
</dbReference>
<evidence type="ECO:0000256" key="1">
    <source>
        <dbReference type="SAM" id="Phobius"/>
    </source>
</evidence>
<reference evidence="2" key="1">
    <citation type="journal article" date="2013" name="BMC Genomics">
        <title>Unscrambling butterfly oogenesis.</title>
        <authorList>
            <person name="Carter J.M."/>
            <person name="Baker S.C."/>
            <person name="Pink R."/>
            <person name="Carter D.R."/>
            <person name="Collins A."/>
            <person name="Tomlin J."/>
            <person name="Gibbs M."/>
            <person name="Breuker C.J."/>
        </authorList>
    </citation>
    <scope>NUCLEOTIDE SEQUENCE</scope>
    <source>
        <tissue evidence="2">Ovary</tissue>
    </source>
</reference>
<accession>S4PTL6</accession>